<feature type="transmembrane region" description="Helical" evidence="2">
    <location>
        <begin position="873"/>
        <end position="892"/>
    </location>
</feature>
<accession>T1ZCC8</accession>
<keyword evidence="4" id="KW-1185">Reference proteome</keyword>
<sequence length="911" mass="101907">MDKKKKRVQIFQRIMIALCLIIAAGILVYMGQSDSFSFALGTKEKSHLRIGVVNQDDGAQLNGSQYNFGEEFTNLLTRNEGKKASWKVMSRNQAESQYNDNSLEAIIYVPKDFSHSVLQFKSFNPERAKITYKVKNSVRKEQTLEMSQQVGEYVNVLNKEMIRLYFTSVINNLDDTKRQMNTIVGDETDTYNALTTSIYQPAEQSIQSLGSITSIAEGVQSSNQSFERSTASFKDSTANLLKNNVDTLFKQADSILQYENIQSQVVNHNVKVVNGALQKQYDVDKNFYLNLYNHSATALYLFGHQSQDSQDNTESYLRLLTLRIADYNNKINTYQEQLKQSKKAIETVKTSLEKARSQVSQNYFNGQEVDTTSLGEDEKAILKAINDAVDQKSVKQALAMQVMHTFSKRAELPLDYTNQVNSTIASISVRAGDYTALFNKLKAMGALSDEQINSYNAKLNLLEKYASVKGATTGTIPSYSFINVENDNLPSTVSKTFAMYSVYPEMKSGDNKENKYVATSVRVTNIRSQGAQNVAVTPSVNSISEPTSIQFQLQFTPNYGVNTVEFDVEIGNEKIPMQYTFFYDNNKANTALVKENLSSILGHLSRIDTAATTVKNLYGSPNSSYDIDVATPANDSVAKMYGRLSPASIVDRLAEADVNNYRQSGIALYGKLSKEINQLQKTIDNLPHFSKEDLPTNYFEKNLSEITNWYQTTSDELNAQYEKWKKNGPVLLEASSTTSGNNLSDSRVYTTDDTNNQLYKTVMGLASSTQKASDTVTTTGNAIGSMETQFSSLTEQAKRVQGDVNKVHRQTDSLVKAQAKNIENANAFNKNFQGVLSNARSNGTDNQAVLNFLSNPIASEELKQSGILKNTPIWIYLVLILILTNIATAITMKQYSHRKEMLPVEDEEHFE</sequence>
<evidence type="ECO:0000256" key="1">
    <source>
        <dbReference type="SAM" id="Coils"/>
    </source>
</evidence>
<dbReference type="Gene3D" id="3.40.1710.10">
    <property type="entry name" value="abc type-2 transporter like domain"/>
    <property type="match status" value="1"/>
</dbReference>
<evidence type="ECO:0008006" key="5">
    <source>
        <dbReference type="Google" id="ProtNLM"/>
    </source>
</evidence>
<dbReference type="AlphaFoldDB" id="T1ZCC8"/>
<organism evidence="3 4">
    <name type="scientific">Streptococcus intermedius B196</name>
    <dbReference type="NCBI Taxonomy" id="862967"/>
    <lineage>
        <taxon>Bacteria</taxon>
        <taxon>Bacillati</taxon>
        <taxon>Bacillota</taxon>
        <taxon>Bacilli</taxon>
        <taxon>Lactobacillales</taxon>
        <taxon>Streptococcaceae</taxon>
        <taxon>Streptococcus</taxon>
        <taxon>Streptococcus anginosus group</taxon>
    </lineage>
</organism>
<dbReference type="SMR" id="T1ZCC8"/>
<evidence type="ECO:0000313" key="4">
    <source>
        <dbReference type="Proteomes" id="UP000016233"/>
    </source>
</evidence>
<keyword evidence="1" id="KW-0175">Coiled coil</keyword>
<keyword evidence="2" id="KW-0812">Transmembrane</keyword>
<dbReference type="EMBL" id="CP003857">
    <property type="protein sequence ID" value="AGU75568.1"/>
    <property type="molecule type" value="Genomic_DNA"/>
</dbReference>
<dbReference type="Proteomes" id="UP000016233">
    <property type="component" value="Chromosome"/>
</dbReference>
<dbReference type="RefSeq" id="WP_021002346.1">
    <property type="nucleotide sequence ID" value="NC_022246.1"/>
</dbReference>
<protein>
    <recommendedName>
        <fullName evidence="5">Type VII secretion protein EsaA</fullName>
    </recommendedName>
</protein>
<keyword evidence="2" id="KW-1133">Transmembrane helix</keyword>
<evidence type="ECO:0000313" key="3">
    <source>
        <dbReference type="EMBL" id="AGU75568.1"/>
    </source>
</evidence>
<gene>
    <name evidence="3" type="ORF">SIR_0176</name>
</gene>
<evidence type="ECO:0000256" key="2">
    <source>
        <dbReference type="SAM" id="Phobius"/>
    </source>
</evidence>
<keyword evidence="2" id="KW-0472">Membrane</keyword>
<feature type="coiled-coil region" evidence="1">
    <location>
        <begin position="317"/>
        <end position="358"/>
    </location>
</feature>
<dbReference type="OrthoDB" id="4974788at2"/>
<reference evidence="3 4" key="1">
    <citation type="journal article" date="2013" name="BMC Genomics">
        <title>Phylogenetic relationship and virulence inference of Streptococcus Anginosus Group: curated annotation and whole-genome comparative analysis support distinct species designation.</title>
        <authorList>
            <person name="Olson A.B."/>
            <person name="Kent H."/>
            <person name="Sibley C.D."/>
            <person name="Grinwis M.E."/>
            <person name="Mabon P."/>
            <person name="Ouellette C."/>
            <person name="Tyson S."/>
            <person name="Graham M."/>
            <person name="Tyler S.D."/>
            <person name="Van Domselaar G."/>
            <person name="Surette M.G."/>
            <person name="Corbett C.R."/>
        </authorList>
    </citation>
    <scope>NUCLEOTIDE SEQUENCE [LARGE SCALE GENOMIC DNA]</scope>
    <source>
        <strain evidence="3 4">B196</strain>
    </source>
</reference>
<proteinExistence type="predicted"/>
<dbReference type="eggNOG" id="COG1511">
    <property type="taxonomic scope" value="Bacteria"/>
</dbReference>
<dbReference type="PATRIC" id="fig|862967.3.peg.160"/>
<name>T1ZCC8_STRIT</name>
<dbReference type="HOGENOM" id="CLU_014041_0_0_9"/>
<dbReference type="KEGG" id="sib:SIR_0176"/>